<dbReference type="CDD" id="cd10789">
    <property type="entry name" value="GH38N_AMII_ER_cytosolic"/>
    <property type="match status" value="1"/>
</dbReference>
<evidence type="ECO:0000256" key="2">
    <source>
        <dbReference type="ARBA" id="ARBA00022723"/>
    </source>
</evidence>
<dbReference type="Gene3D" id="2.70.98.30">
    <property type="entry name" value="Golgi alpha-mannosidase II, domain 4"/>
    <property type="match status" value="1"/>
</dbReference>
<dbReference type="InterPro" id="IPR000602">
    <property type="entry name" value="Glyco_hydro_38_N"/>
</dbReference>
<dbReference type="EMBL" id="JBHFNS010000038">
    <property type="protein sequence ID" value="MFB2935320.1"/>
    <property type="molecule type" value="Genomic_DNA"/>
</dbReference>
<name>A0ABV4Y922_9CYAN</name>
<evidence type="ECO:0000256" key="4">
    <source>
        <dbReference type="ARBA" id="ARBA00023295"/>
    </source>
</evidence>
<keyword evidence="8" id="KW-1185">Reference proteome</keyword>
<dbReference type="SUPFAM" id="SSF74650">
    <property type="entry name" value="Galactose mutarotase-like"/>
    <property type="match status" value="1"/>
</dbReference>
<dbReference type="PANTHER" id="PTHR46017:SF1">
    <property type="entry name" value="ALPHA-MANNOSIDASE 2C1"/>
    <property type="match status" value="1"/>
</dbReference>
<dbReference type="Gene3D" id="1.20.1270.50">
    <property type="entry name" value="Glycoside hydrolase family 38, central domain"/>
    <property type="match status" value="1"/>
</dbReference>
<evidence type="ECO:0000256" key="5">
    <source>
        <dbReference type="SAM" id="MobiDB-lite"/>
    </source>
</evidence>
<feature type="compositionally biased region" description="Polar residues" evidence="5">
    <location>
        <begin position="8"/>
        <end position="20"/>
    </location>
</feature>
<feature type="region of interest" description="Disordered" evidence="5">
    <location>
        <begin position="1"/>
        <end position="20"/>
    </location>
</feature>
<evidence type="ECO:0000256" key="1">
    <source>
        <dbReference type="ARBA" id="ARBA00009792"/>
    </source>
</evidence>
<dbReference type="Proteomes" id="UP001576776">
    <property type="component" value="Unassembled WGS sequence"/>
</dbReference>
<dbReference type="InterPro" id="IPR028995">
    <property type="entry name" value="Glyco_hydro_57/38_cen_sf"/>
</dbReference>
<proteinExistence type="inferred from homology"/>
<evidence type="ECO:0000256" key="3">
    <source>
        <dbReference type="ARBA" id="ARBA00022801"/>
    </source>
</evidence>
<dbReference type="Gene3D" id="2.60.40.1180">
    <property type="entry name" value="Golgi alpha-mannosidase II"/>
    <property type="match status" value="1"/>
</dbReference>
<dbReference type="InterPro" id="IPR015341">
    <property type="entry name" value="Glyco_hydro_38_cen"/>
</dbReference>
<sequence length="1106" mass="126066">MNEDNMDKQQTNFANISDTQSQSEQISAAIEKLRQLSQLDIISNWHYSPIDINLSDLETSGFWENSPTVQLNNKGHVIWEAGNKVLWLAQKLIVPETLTGYPLTGLSLRLALTWWAEDAQIFINNQLVQSGDLLDYFTRVLLRNSVTPGEEIIMALRLVSPGHDRGALMRACCIYESEESENLEPSFIADELAVILKHCETFARDKLNILATAISQIDWHALPNKEKFDASLAVLRETLKSQIPTRQTKISLLGHAHLDMAWLWPVSETWLAAQRTFTSVLNLQKDFPDLIFCHTSPALYAWIETHRPDLFADIKRLVEAGVWEVMGGMWIEPDLNLISGESIVRQILYGQLYFQKKFHRLSKVAWVPDSFGFGATLPQFLQLGGIEYFVTQKLTWNDTTKFPYGVFWWQSPDGTRVFSLMSALIGEGIEPIKMANYAVDWEIKTGGKNALWLPGVGDHGGGPTRDMLETVRRWQKSPFFPSLEFTKSESYLDSLREELQQESQPIPYSSIPVWQDELYLEFHRGCYTTHADQKRSNRRCEGLLYEAELWASLSTLATGAVYPKAELEKAWQQVLFNQFHDILPGTSINQVFVEANQTWQEVERVGREVLQNAWEAIASQIAFPPPPKPGALPIVVFNSLNWHRSEVVTVTLPAGETRWQVCDLQGTPLPSQNIPDENQQKRLIFGADDLPSVGFRGFWLSPLEAETLDVPLEERENPEKSHKKSNHTIYIVAKNGLVSSKDNLEEKDWVLENEFLRVEVSGETGNLERVFDKINQREVLAEAEGNQLQAFPDRGQYWDAWNIDPNYAKNALLPVELRSIEWVEKGEIRQRLRVRREIGKSEFVQDYVLEVRSAILKISTQVDWQERQVLVKAAFPLNVTAQKATYEIACGAIQRTTKPQEPREAAKWEVPALRWADLSEDDYGVSLLNDCKYGYDSQPNQLRLTLLRSPNWPDPEADKGKHEFTYALFPHQGNWKTAQTVRRGYELNIPLQVMVLNSPKENPNPSLPGVSQFLDLTGESLILMAVKQAEGNSQEWVMRCYESQGETAELKLQSELDLEIVRSVDLLERETDSPENTLAGETQKIAPWKIASFKTRKAEANKKGKI</sequence>
<dbReference type="Gene3D" id="3.20.110.10">
    <property type="entry name" value="Glycoside hydrolase 38, N terminal domain"/>
    <property type="match status" value="1"/>
</dbReference>
<dbReference type="Pfam" id="PF17677">
    <property type="entry name" value="Glyco_hydro38C2"/>
    <property type="match status" value="1"/>
</dbReference>
<dbReference type="PANTHER" id="PTHR46017">
    <property type="entry name" value="ALPHA-MANNOSIDASE 2C1"/>
    <property type="match status" value="1"/>
</dbReference>
<comment type="similarity">
    <text evidence="1">Belongs to the glycosyl hydrolase 38 family.</text>
</comment>
<dbReference type="Pfam" id="PF09261">
    <property type="entry name" value="Alpha-mann_mid"/>
    <property type="match status" value="1"/>
</dbReference>
<dbReference type="Pfam" id="PF01074">
    <property type="entry name" value="Glyco_hydro_38N"/>
    <property type="match status" value="1"/>
</dbReference>
<dbReference type="InterPro" id="IPR011013">
    <property type="entry name" value="Gal_mutarotase_sf_dom"/>
</dbReference>
<keyword evidence="3" id="KW-0378">Hydrolase</keyword>
<dbReference type="InterPro" id="IPR011330">
    <property type="entry name" value="Glyco_hydro/deAcase_b/a-brl"/>
</dbReference>
<organism evidence="7 8">
    <name type="scientific">Floridaenema fluviatile BLCC-F154</name>
    <dbReference type="NCBI Taxonomy" id="3153640"/>
    <lineage>
        <taxon>Bacteria</taxon>
        <taxon>Bacillati</taxon>
        <taxon>Cyanobacteriota</taxon>
        <taxon>Cyanophyceae</taxon>
        <taxon>Oscillatoriophycideae</taxon>
        <taxon>Aerosakkonematales</taxon>
        <taxon>Aerosakkonemataceae</taxon>
        <taxon>Floridanema</taxon>
        <taxon>Floridanema fluviatile</taxon>
    </lineage>
</organism>
<dbReference type="SMART" id="SM00872">
    <property type="entry name" value="Alpha-mann_mid"/>
    <property type="match status" value="1"/>
</dbReference>
<accession>A0ABV4Y922</accession>
<dbReference type="InterPro" id="IPR041147">
    <property type="entry name" value="GH38_C"/>
</dbReference>
<dbReference type="SUPFAM" id="SSF88713">
    <property type="entry name" value="Glycoside hydrolase/deacetylase"/>
    <property type="match status" value="1"/>
</dbReference>
<dbReference type="RefSeq" id="WP_413256838.1">
    <property type="nucleotide sequence ID" value="NZ_JBHFNS010000038.1"/>
</dbReference>
<reference evidence="7 8" key="1">
    <citation type="submission" date="2024-09" db="EMBL/GenBank/DDBJ databases">
        <title>Floridaenema gen nov. (Aerosakkonemataceae, Aerosakkonematales ord. nov., Cyanobacteria) from benthic tropical and subtropical fresh waters, with the description of four new species.</title>
        <authorList>
            <person name="Moretto J.A."/>
            <person name="Berthold D.E."/>
            <person name="Lefler F.W."/>
            <person name="Huang I.-S."/>
            <person name="Laughinghouse H. IV."/>
        </authorList>
    </citation>
    <scope>NUCLEOTIDE SEQUENCE [LARGE SCALE GENOMIC DNA]</scope>
    <source>
        <strain evidence="7 8">BLCC-F154</strain>
    </source>
</reference>
<dbReference type="InterPro" id="IPR013780">
    <property type="entry name" value="Glyco_hydro_b"/>
</dbReference>
<dbReference type="InterPro" id="IPR011682">
    <property type="entry name" value="Glyco_hydro_38_C"/>
</dbReference>
<evidence type="ECO:0000259" key="6">
    <source>
        <dbReference type="SMART" id="SM00872"/>
    </source>
</evidence>
<evidence type="ECO:0000313" key="8">
    <source>
        <dbReference type="Proteomes" id="UP001576776"/>
    </source>
</evidence>
<feature type="domain" description="Glycoside hydrolase family 38 central" evidence="6">
    <location>
        <begin position="521"/>
        <end position="599"/>
    </location>
</feature>
<protein>
    <submittedName>
        <fullName evidence="7">Alpha-mannosidase</fullName>
    </submittedName>
</protein>
<dbReference type="Pfam" id="PF07748">
    <property type="entry name" value="Glyco_hydro_38C"/>
    <property type="match status" value="1"/>
</dbReference>
<dbReference type="SUPFAM" id="SSF88688">
    <property type="entry name" value="Families 57/38 glycoside transferase middle domain"/>
    <property type="match status" value="1"/>
</dbReference>
<dbReference type="InterPro" id="IPR027291">
    <property type="entry name" value="Glyco_hydro_38_N_sf"/>
</dbReference>
<evidence type="ECO:0000313" key="7">
    <source>
        <dbReference type="EMBL" id="MFB2935320.1"/>
    </source>
</evidence>
<dbReference type="InterPro" id="IPR037094">
    <property type="entry name" value="Glyco_hydro_38_cen_sf"/>
</dbReference>
<comment type="caution">
    <text evidence="7">The sequence shown here is derived from an EMBL/GenBank/DDBJ whole genome shotgun (WGS) entry which is preliminary data.</text>
</comment>
<gene>
    <name evidence="7" type="ORF">ACE1B6_08570</name>
</gene>
<keyword evidence="2" id="KW-0479">Metal-binding</keyword>
<keyword evidence="4" id="KW-0326">Glycosidase</keyword>